<gene>
    <name evidence="4" type="ordered locus">Hoch_3877</name>
</gene>
<organism evidence="4 5">
    <name type="scientific">Haliangium ochraceum (strain DSM 14365 / JCM 11303 / SMP-2)</name>
    <dbReference type="NCBI Taxonomy" id="502025"/>
    <lineage>
        <taxon>Bacteria</taxon>
        <taxon>Pseudomonadati</taxon>
        <taxon>Myxococcota</taxon>
        <taxon>Polyangia</taxon>
        <taxon>Haliangiales</taxon>
        <taxon>Kofleriaceae</taxon>
        <taxon>Haliangium</taxon>
    </lineage>
</organism>
<keyword evidence="1" id="KW-0802">TPR repeat</keyword>
<keyword evidence="3" id="KW-0732">Signal</keyword>
<protein>
    <submittedName>
        <fullName evidence="4">Tetratricopeptide TPR_2 repeat protein</fullName>
    </submittedName>
</protein>
<feature type="signal peptide" evidence="3">
    <location>
        <begin position="1"/>
        <end position="33"/>
    </location>
</feature>
<sequence>MTSTEPSPRLPGTRLARCCFAALALLLALPAPAAAQKAGPRKASPQDEEDPERRRQISALFRKAQTAYDLREFDQAIEYFKELYTLSPHEAFLYNIAQSYRQAGDCQNALYFYKRYVAVGGPEADHYEVVQRRIKELAKNCEVIDEMKSSPPLDSLDPERGDGEGDAQADEDDDEAAADRDADADGDAEDEDEDEERDPRDAFLTGAFEAGAARFLDLGELEIENVQFAMSLSAGYPLRRSDFEFTFGGALTYARVGWENVATAMEGTTSLTGVLGNVSGRYWITRRLSLHLETGVGILLLGGLENGNVFTPPSTFHTGTASLFHVRAATGIDFSLTKNLALRLSPVALSFSDRTDDLRPEVDRLLRLDIVVGIGYRM</sequence>
<name>D0LZB4_HALO1</name>
<evidence type="ECO:0000256" key="2">
    <source>
        <dbReference type="SAM" id="MobiDB-lite"/>
    </source>
</evidence>
<dbReference type="Gene3D" id="1.25.40.10">
    <property type="entry name" value="Tetratricopeptide repeat domain"/>
    <property type="match status" value="1"/>
</dbReference>
<feature type="compositionally biased region" description="Acidic residues" evidence="2">
    <location>
        <begin position="164"/>
        <end position="176"/>
    </location>
</feature>
<accession>D0LZB4</accession>
<dbReference type="HOGENOM" id="CLU_731084_0_0_7"/>
<proteinExistence type="predicted"/>
<evidence type="ECO:0000313" key="4">
    <source>
        <dbReference type="EMBL" id="ACY16376.1"/>
    </source>
</evidence>
<dbReference type="EMBL" id="CP001804">
    <property type="protein sequence ID" value="ACY16376.1"/>
    <property type="molecule type" value="Genomic_DNA"/>
</dbReference>
<evidence type="ECO:0000313" key="5">
    <source>
        <dbReference type="Proteomes" id="UP000001880"/>
    </source>
</evidence>
<keyword evidence="5" id="KW-1185">Reference proteome</keyword>
<evidence type="ECO:0000256" key="3">
    <source>
        <dbReference type="SAM" id="SignalP"/>
    </source>
</evidence>
<dbReference type="Proteomes" id="UP000001880">
    <property type="component" value="Chromosome"/>
</dbReference>
<feature type="compositionally biased region" description="Acidic residues" evidence="2">
    <location>
        <begin position="184"/>
        <end position="196"/>
    </location>
</feature>
<dbReference type="SUPFAM" id="SSF48452">
    <property type="entry name" value="TPR-like"/>
    <property type="match status" value="1"/>
</dbReference>
<reference evidence="4 5" key="1">
    <citation type="journal article" date="2010" name="Stand. Genomic Sci.">
        <title>Complete genome sequence of Haliangium ochraceum type strain (SMP-2).</title>
        <authorList>
            <consortium name="US DOE Joint Genome Institute (JGI-PGF)"/>
            <person name="Ivanova N."/>
            <person name="Daum C."/>
            <person name="Lang E."/>
            <person name="Abt B."/>
            <person name="Kopitz M."/>
            <person name="Saunders E."/>
            <person name="Lapidus A."/>
            <person name="Lucas S."/>
            <person name="Glavina Del Rio T."/>
            <person name="Nolan M."/>
            <person name="Tice H."/>
            <person name="Copeland A."/>
            <person name="Cheng J.F."/>
            <person name="Chen F."/>
            <person name="Bruce D."/>
            <person name="Goodwin L."/>
            <person name="Pitluck S."/>
            <person name="Mavromatis K."/>
            <person name="Pati A."/>
            <person name="Mikhailova N."/>
            <person name="Chen A."/>
            <person name="Palaniappan K."/>
            <person name="Land M."/>
            <person name="Hauser L."/>
            <person name="Chang Y.J."/>
            <person name="Jeffries C.D."/>
            <person name="Detter J.C."/>
            <person name="Brettin T."/>
            <person name="Rohde M."/>
            <person name="Goker M."/>
            <person name="Bristow J."/>
            <person name="Markowitz V."/>
            <person name="Eisen J.A."/>
            <person name="Hugenholtz P."/>
            <person name="Kyrpides N.C."/>
            <person name="Klenk H.P."/>
        </authorList>
    </citation>
    <scope>NUCLEOTIDE SEQUENCE [LARGE SCALE GENOMIC DNA]</scope>
    <source>
        <strain evidence="5">DSM 14365 / CIP 107738 / JCM 11303 / AJ 13395 / SMP-2</strain>
    </source>
</reference>
<dbReference type="eggNOG" id="COG0457">
    <property type="taxonomic scope" value="Bacteria"/>
</dbReference>
<dbReference type="AlphaFoldDB" id="D0LZB4"/>
<dbReference type="Pfam" id="PF13174">
    <property type="entry name" value="TPR_6"/>
    <property type="match status" value="2"/>
</dbReference>
<dbReference type="PROSITE" id="PS50005">
    <property type="entry name" value="TPR"/>
    <property type="match status" value="1"/>
</dbReference>
<dbReference type="SUPFAM" id="SSF56925">
    <property type="entry name" value="OMPA-like"/>
    <property type="match status" value="1"/>
</dbReference>
<dbReference type="InterPro" id="IPR019734">
    <property type="entry name" value="TPR_rpt"/>
</dbReference>
<feature type="region of interest" description="Disordered" evidence="2">
    <location>
        <begin position="147"/>
        <end position="202"/>
    </location>
</feature>
<feature type="chain" id="PRO_5003011056" evidence="3">
    <location>
        <begin position="34"/>
        <end position="378"/>
    </location>
</feature>
<dbReference type="RefSeq" id="WP_012828975.1">
    <property type="nucleotide sequence ID" value="NC_013440.1"/>
</dbReference>
<dbReference type="KEGG" id="hoh:Hoch_3877"/>
<evidence type="ECO:0000256" key="1">
    <source>
        <dbReference type="PROSITE-ProRule" id="PRU00339"/>
    </source>
</evidence>
<dbReference type="InterPro" id="IPR011250">
    <property type="entry name" value="OMP/PagP_B-barrel"/>
</dbReference>
<feature type="repeat" description="TPR" evidence="1">
    <location>
        <begin position="57"/>
        <end position="90"/>
    </location>
</feature>
<dbReference type="InterPro" id="IPR011990">
    <property type="entry name" value="TPR-like_helical_dom_sf"/>
</dbReference>